<reference evidence="1 2" key="1">
    <citation type="submission" date="2020-07" db="EMBL/GenBank/DDBJ databases">
        <title>Taxonomic proposal: Crassvirales, a new order of highly abundant and diverse bacterial viruses.</title>
        <authorList>
            <person name="Shkoporov A.N."/>
            <person name="Stockdale S.R."/>
            <person name="Guerin E."/>
            <person name="Ross R.P."/>
            <person name="Hill C."/>
        </authorList>
    </citation>
    <scope>NUCLEOTIDE SEQUENCE [LARGE SCALE GENOMIC DNA]</scope>
</reference>
<evidence type="ECO:0000313" key="1">
    <source>
        <dbReference type="EMBL" id="QOR58234.1"/>
    </source>
</evidence>
<accession>A0A7M1RVS4</accession>
<dbReference type="RefSeq" id="YP_010110392.1">
    <property type="nucleotide sequence ID" value="NC_055870.1"/>
</dbReference>
<name>A0A7M1RVS4_9CAUD</name>
<dbReference type="GeneID" id="65128690"/>
<dbReference type="KEGG" id="vg:65128690"/>
<dbReference type="EMBL" id="MT774377">
    <property type="protein sequence ID" value="QOR58234.1"/>
    <property type="molecule type" value="Genomic_DNA"/>
</dbReference>
<dbReference type="Proteomes" id="UP000593899">
    <property type="component" value="Segment"/>
</dbReference>
<proteinExistence type="predicted"/>
<organism evidence="1 2">
    <name type="scientific">uncultured phage cr107_1</name>
    <dbReference type="NCBI Taxonomy" id="2772061"/>
    <lineage>
        <taxon>Viruses</taxon>
        <taxon>Duplodnaviria</taxon>
        <taxon>Heunggongvirae</taxon>
        <taxon>Uroviricota</taxon>
        <taxon>Caudoviricetes</taxon>
        <taxon>Crassvirales</taxon>
        <taxon>Intestiviridae</taxon>
        <taxon>Churivirinae</taxon>
        <taxon>Jahgtovirus</taxon>
        <taxon>Jahgtovirus intestinihominis</taxon>
    </lineage>
</organism>
<sequence>MSLLDYQIISKKKVNYNKSYIDYKKKKLIIKNIHLKDKLKMLLMVKFDPVEGQESIYLGFLTEDVQGQCRNVSVSDYGYYSVNASDIIRSLRVTSDTNVKLEKEEEDDTLIVYKLLK</sequence>
<keyword evidence="2" id="KW-1185">Reference proteome</keyword>
<protein>
    <submittedName>
        <fullName evidence="1">Virion egress protein-like protein</fullName>
    </submittedName>
</protein>
<evidence type="ECO:0000313" key="2">
    <source>
        <dbReference type="Proteomes" id="UP000593899"/>
    </source>
</evidence>